<dbReference type="AlphaFoldDB" id="A0AAD1XLZ2"/>
<evidence type="ECO:0000256" key="2">
    <source>
        <dbReference type="SAM" id="Phobius"/>
    </source>
</evidence>
<evidence type="ECO:0000313" key="3">
    <source>
        <dbReference type="EMBL" id="CAI2375311.1"/>
    </source>
</evidence>
<accession>A0AAD1XLZ2</accession>
<keyword evidence="2" id="KW-1133">Transmembrane helix</keyword>
<dbReference type="EMBL" id="CAMPGE010016775">
    <property type="protein sequence ID" value="CAI2375311.1"/>
    <property type="molecule type" value="Genomic_DNA"/>
</dbReference>
<proteinExistence type="predicted"/>
<keyword evidence="2" id="KW-0812">Transmembrane</keyword>
<evidence type="ECO:0000256" key="1">
    <source>
        <dbReference type="SAM" id="MobiDB-lite"/>
    </source>
</evidence>
<keyword evidence="2" id="KW-0472">Membrane</keyword>
<feature type="transmembrane region" description="Helical" evidence="2">
    <location>
        <begin position="125"/>
        <end position="147"/>
    </location>
</feature>
<gene>
    <name evidence="3" type="ORF">ECRASSUSDP1_LOCUS16673</name>
</gene>
<dbReference type="Proteomes" id="UP001295684">
    <property type="component" value="Unassembled WGS sequence"/>
</dbReference>
<feature type="transmembrane region" description="Helical" evidence="2">
    <location>
        <begin position="44"/>
        <end position="63"/>
    </location>
</feature>
<organism evidence="3 4">
    <name type="scientific">Euplotes crassus</name>
    <dbReference type="NCBI Taxonomy" id="5936"/>
    <lineage>
        <taxon>Eukaryota</taxon>
        <taxon>Sar</taxon>
        <taxon>Alveolata</taxon>
        <taxon>Ciliophora</taxon>
        <taxon>Intramacronucleata</taxon>
        <taxon>Spirotrichea</taxon>
        <taxon>Hypotrichia</taxon>
        <taxon>Euplotida</taxon>
        <taxon>Euplotidae</taxon>
        <taxon>Moneuplotes</taxon>
    </lineage>
</organism>
<reference evidence="3" key="1">
    <citation type="submission" date="2023-07" db="EMBL/GenBank/DDBJ databases">
        <authorList>
            <consortium name="AG Swart"/>
            <person name="Singh M."/>
            <person name="Singh A."/>
            <person name="Seah K."/>
            <person name="Emmerich C."/>
        </authorList>
    </citation>
    <scope>NUCLEOTIDE SEQUENCE</scope>
    <source>
        <strain evidence="3">DP1</strain>
    </source>
</reference>
<feature type="compositionally biased region" description="Polar residues" evidence="1">
    <location>
        <begin position="292"/>
        <end position="302"/>
    </location>
</feature>
<sequence>MNIESRNRIEPISPQRMHASTLPPSYSLIEAESSLKKYAHYLKIFGWILMVTGILQILGRIGGLDDDYDLYVDYDDLVVKEGDLKMSSTAQGICTFLDIVSGILLVLIGWMSLKTSKDPTRGNTWSLVLKVVAIVLVKMVLILLTFFTVSYSYSKAYVEWVQENEDMFEGWVSDNRTSADNFGNMSEKDEERFEQIFTTGFTIFFSIIFSFCFLCCCILSCSSCMIGFTYKLHSKSKEVDLLHQGAEMNQANPRQYDMRLLQSEASNNSAPYNPGIQSNRGSLIGGGELPTRLQNDPSNNML</sequence>
<evidence type="ECO:0000313" key="4">
    <source>
        <dbReference type="Proteomes" id="UP001295684"/>
    </source>
</evidence>
<protein>
    <submittedName>
        <fullName evidence="3">Uncharacterized protein</fullName>
    </submittedName>
</protein>
<feature type="region of interest" description="Disordered" evidence="1">
    <location>
        <begin position="280"/>
        <end position="302"/>
    </location>
</feature>
<keyword evidence="4" id="KW-1185">Reference proteome</keyword>
<comment type="caution">
    <text evidence="3">The sequence shown here is derived from an EMBL/GenBank/DDBJ whole genome shotgun (WGS) entry which is preliminary data.</text>
</comment>
<feature type="transmembrane region" description="Helical" evidence="2">
    <location>
        <begin position="90"/>
        <end position="113"/>
    </location>
</feature>
<feature type="transmembrane region" description="Helical" evidence="2">
    <location>
        <begin position="203"/>
        <end position="228"/>
    </location>
</feature>
<name>A0AAD1XLZ2_EUPCR</name>